<keyword evidence="10 11" id="KW-0472">Membrane</keyword>
<dbReference type="AlphaFoldDB" id="A0A4Y8VBI6"/>
<dbReference type="OrthoDB" id="9803484at2"/>
<evidence type="ECO:0000256" key="2">
    <source>
        <dbReference type="ARBA" id="ARBA00009765"/>
    </source>
</evidence>
<evidence type="ECO:0000313" key="12">
    <source>
        <dbReference type="EMBL" id="TFH78288.1"/>
    </source>
</evidence>
<gene>
    <name evidence="12" type="ORF">E4J90_21355</name>
</gene>
<keyword evidence="7" id="KW-0862">Zinc</keyword>
<dbReference type="InterPro" id="IPR045863">
    <property type="entry name" value="CorA_TM1_TM2"/>
</dbReference>
<protein>
    <submittedName>
        <fullName evidence="12">Magnesium transporter CorA</fullName>
    </submittedName>
</protein>
<feature type="transmembrane region" description="Helical" evidence="11">
    <location>
        <begin position="317"/>
        <end position="336"/>
    </location>
</feature>
<keyword evidence="5" id="KW-0997">Cell inner membrane</keyword>
<evidence type="ECO:0000256" key="5">
    <source>
        <dbReference type="ARBA" id="ARBA00022519"/>
    </source>
</evidence>
<evidence type="ECO:0000313" key="13">
    <source>
        <dbReference type="Proteomes" id="UP000297555"/>
    </source>
</evidence>
<dbReference type="GO" id="GO:0015087">
    <property type="term" value="F:cobalt ion transmembrane transporter activity"/>
    <property type="evidence" value="ECO:0007669"/>
    <property type="project" value="TreeGrafter"/>
</dbReference>
<evidence type="ECO:0000256" key="11">
    <source>
        <dbReference type="SAM" id="Phobius"/>
    </source>
</evidence>
<keyword evidence="8 11" id="KW-1133">Transmembrane helix</keyword>
<keyword evidence="6 11" id="KW-0812">Transmembrane</keyword>
<feature type="transmembrane region" description="Helical" evidence="11">
    <location>
        <begin position="281"/>
        <end position="305"/>
    </location>
</feature>
<reference evidence="12 13" key="1">
    <citation type="submission" date="2019-03" db="EMBL/GenBank/DDBJ databases">
        <title>Draft genome sequence of humic substances-degrading Pseudomonas kribbensis CHA-19 from forest soil.</title>
        <authorList>
            <person name="Kim D."/>
        </authorList>
    </citation>
    <scope>NUCLEOTIDE SEQUENCE [LARGE SCALE GENOMIC DNA]</scope>
    <source>
        <strain evidence="12 13">CHA-19</strain>
    </source>
</reference>
<evidence type="ECO:0000256" key="3">
    <source>
        <dbReference type="ARBA" id="ARBA00022448"/>
    </source>
</evidence>
<keyword evidence="4" id="KW-1003">Cell membrane</keyword>
<dbReference type="GO" id="GO:0000287">
    <property type="term" value="F:magnesium ion binding"/>
    <property type="evidence" value="ECO:0007669"/>
    <property type="project" value="TreeGrafter"/>
</dbReference>
<keyword evidence="3" id="KW-0813">Transport</keyword>
<dbReference type="PANTHER" id="PTHR46494:SF3">
    <property type="entry name" value="ZINC TRANSPORT PROTEIN ZNTB"/>
    <property type="match status" value="1"/>
</dbReference>
<sequence>MNHSLDISHRDPDLFGLLYGFRFRPGERGREVDSATALRCLQDDSDSDSDEFLWLHLNLAHAACERWMKSHLQLPQEFFEALHEGSRSTRIEHVDSALLAVVNDVVFNLSSMVSSDVSTLWVCVRSKLIVSARLQPLHSVDKLRSSVKAGECFRSPSELLVHLLRDQGEVLTQIVRKTSMSVDQVEDELLSSRLSTNRAELGANRRVLVRLQRLLALEPGSLLRLLNRPPSWLQKEDVKELRKSTEEFALIINDLTALGERIKLLQEEIAANLNEQSNRTLFTLTVVTVLALPINIIAGFFGMNVGGVPLATDPEGFWILVALVATFTVIAGRWAFRKRGDY</sequence>
<evidence type="ECO:0000256" key="10">
    <source>
        <dbReference type="ARBA" id="ARBA00023136"/>
    </source>
</evidence>
<comment type="subcellular location">
    <subcellularLocation>
        <location evidence="1">Cell membrane</location>
        <topology evidence="1">Multi-pass membrane protein</topology>
    </subcellularLocation>
</comment>
<dbReference type="SUPFAM" id="SSF144083">
    <property type="entry name" value="Magnesium transport protein CorA, transmembrane region"/>
    <property type="match status" value="1"/>
</dbReference>
<accession>A0A4Y8VBI6</accession>
<evidence type="ECO:0000256" key="6">
    <source>
        <dbReference type="ARBA" id="ARBA00022692"/>
    </source>
</evidence>
<dbReference type="Proteomes" id="UP000297555">
    <property type="component" value="Unassembled WGS sequence"/>
</dbReference>
<dbReference type="Pfam" id="PF01544">
    <property type="entry name" value="CorA"/>
    <property type="match status" value="1"/>
</dbReference>
<dbReference type="GO" id="GO:0015095">
    <property type="term" value="F:magnesium ion transmembrane transporter activity"/>
    <property type="evidence" value="ECO:0007669"/>
    <property type="project" value="TreeGrafter"/>
</dbReference>
<evidence type="ECO:0000256" key="9">
    <source>
        <dbReference type="ARBA" id="ARBA00023065"/>
    </source>
</evidence>
<dbReference type="PANTHER" id="PTHR46494">
    <property type="entry name" value="CORA FAMILY METAL ION TRANSPORTER (EUROFUNG)"/>
    <property type="match status" value="1"/>
</dbReference>
<comment type="caution">
    <text evidence="12">The sequence shown here is derived from an EMBL/GenBank/DDBJ whole genome shotgun (WGS) entry which is preliminary data.</text>
</comment>
<dbReference type="EMBL" id="SPDQ01000022">
    <property type="protein sequence ID" value="TFH78288.1"/>
    <property type="molecule type" value="Genomic_DNA"/>
</dbReference>
<dbReference type="InterPro" id="IPR002523">
    <property type="entry name" value="MgTranspt_CorA/ZnTranspt_ZntB"/>
</dbReference>
<dbReference type="InterPro" id="IPR045861">
    <property type="entry name" value="CorA_cytoplasmic_dom"/>
</dbReference>
<comment type="similarity">
    <text evidence="2">Belongs to the CorA metal ion transporter (MIT) (TC 1.A.35) family.</text>
</comment>
<dbReference type="CDD" id="cd12834">
    <property type="entry name" value="ZntB_u1"/>
    <property type="match status" value="1"/>
</dbReference>
<dbReference type="SUPFAM" id="SSF143865">
    <property type="entry name" value="CorA soluble domain-like"/>
    <property type="match status" value="1"/>
</dbReference>
<dbReference type="Gene3D" id="1.20.58.340">
    <property type="entry name" value="Magnesium transport protein CorA, transmembrane region"/>
    <property type="match status" value="2"/>
</dbReference>
<dbReference type="Gene3D" id="3.30.460.20">
    <property type="entry name" value="CorA soluble domain-like"/>
    <property type="match status" value="1"/>
</dbReference>
<dbReference type="GO" id="GO:0005886">
    <property type="term" value="C:plasma membrane"/>
    <property type="evidence" value="ECO:0007669"/>
    <property type="project" value="UniProtKB-SubCell"/>
</dbReference>
<evidence type="ECO:0000256" key="7">
    <source>
        <dbReference type="ARBA" id="ARBA00022833"/>
    </source>
</evidence>
<evidence type="ECO:0000256" key="8">
    <source>
        <dbReference type="ARBA" id="ARBA00022989"/>
    </source>
</evidence>
<dbReference type="GO" id="GO:0050897">
    <property type="term" value="F:cobalt ion binding"/>
    <property type="evidence" value="ECO:0007669"/>
    <property type="project" value="TreeGrafter"/>
</dbReference>
<name>A0A4Y8VBI6_9PSED</name>
<organism evidence="12 13">
    <name type="scientific">Pseudomonas kribbensis</name>
    <dbReference type="NCBI Taxonomy" id="1628086"/>
    <lineage>
        <taxon>Bacteria</taxon>
        <taxon>Pseudomonadati</taxon>
        <taxon>Pseudomonadota</taxon>
        <taxon>Gammaproteobacteria</taxon>
        <taxon>Pseudomonadales</taxon>
        <taxon>Pseudomonadaceae</taxon>
        <taxon>Pseudomonas</taxon>
    </lineage>
</organism>
<evidence type="ECO:0000256" key="1">
    <source>
        <dbReference type="ARBA" id="ARBA00004651"/>
    </source>
</evidence>
<keyword evidence="9" id="KW-0406">Ion transport</keyword>
<dbReference type="RefSeq" id="WP_134827927.1">
    <property type="nucleotide sequence ID" value="NZ_SPDQ01000022.1"/>
</dbReference>
<proteinExistence type="inferred from homology"/>
<evidence type="ECO:0000256" key="4">
    <source>
        <dbReference type="ARBA" id="ARBA00022475"/>
    </source>
</evidence>